<evidence type="ECO:0000256" key="1">
    <source>
        <dbReference type="ARBA" id="ARBA00001974"/>
    </source>
</evidence>
<dbReference type="InterPro" id="IPR049312">
    <property type="entry name" value="GIDA_C_N"/>
</dbReference>
<dbReference type="Gene3D" id="1.10.150.570">
    <property type="entry name" value="GidA associated domain, C-terminal subdomain"/>
    <property type="match status" value="1"/>
</dbReference>
<dbReference type="InterPro" id="IPR040131">
    <property type="entry name" value="MnmG_N"/>
</dbReference>
<dbReference type="EMBL" id="JDFF01000008">
    <property type="protein sequence ID" value="EWC93169.1"/>
    <property type="molecule type" value="Genomic_DNA"/>
</dbReference>
<dbReference type="GO" id="GO:0002098">
    <property type="term" value="P:tRNA wobble uridine modification"/>
    <property type="evidence" value="ECO:0007669"/>
    <property type="project" value="InterPro"/>
</dbReference>
<feature type="binding site" evidence="12">
    <location>
        <begin position="277"/>
        <end position="291"/>
    </location>
    <ligand>
        <name>NAD(+)</name>
        <dbReference type="ChEBI" id="CHEBI:57540"/>
    </ligand>
</feature>
<protein>
    <recommendedName>
        <fullName evidence="4 12">tRNA uridine 5-carboxymethylaminomethyl modification enzyme MnmG</fullName>
    </recommendedName>
    <alternativeName>
        <fullName evidence="11 12">Glucose-inhibited division protein A</fullName>
    </alternativeName>
</protein>
<comment type="caution">
    <text evidence="14">The sequence shown here is derived from an EMBL/GenBank/DDBJ whole genome shotgun (WGS) entry which is preliminary data.</text>
</comment>
<dbReference type="FunFam" id="1.10.150.570:FF:000001">
    <property type="entry name" value="tRNA uridine 5-carboxymethylaminomethyl modification enzyme MnmG"/>
    <property type="match status" value="1"/>
</dbReference>
<dbReference type="PROSITE" id="PS01280">
    <property type="entry name" value="GIDA_1"/>
    <property type="match status" value="1"/>
</dbReference>
<sequence>MHSYDIIVIGAGHAGCEAAVAAARLGSHTLLITPDMNKIGQMSCNPAVGGIAKGQIVREIDALGGRMGLITDRTAIQFRMLNRSKGPAMWSPRAQSDRQRFMEAWREELDAEPNLDLWQDTVTHLEIQEGRVQGVETALGVHFGARAVILTAGTFLSGVMHFGEHQMSGGRVSEPATYGLTEELRAAGIRTDRMKTGTPPRVDIRSIDLEACIQRGEIGVQEGEEDYHKFSFMDTPARSPLKQLPCYTLYTNEACHEVLRAALDRSPLYNGQIQSIGPRYCPSIETKIVTFAEKTQHQLFLEPEGERTNEYYINGFSSSLPLEVQLEALRQIPALRDVRLYRPGYAIEYDFFDPTQLHHTLESRVVSGLFLAGQVNGTTGYEEAAGQGLIAGINAHQSVHDLPPFTLSRSEAYIGVLIDDLVTKGVDEPYRMFTSRAEYRILLRQDDADMRLTPRAIELGLATQARAELLAEKIEERDRLIQFIEGYSIRPDKINPSLEQEGLVPLRQGCKLVDLVLRPQLSLAQLAQFVPALARAIERIPRRREEIVECAEILIKYRGYIERERQQAEKLERLEYVFIPEAINYSSIQALSTEARQKLERIRPKTIGQASRIPGISPHDVSVLLVLAGR</sequence>
<keyword evidence="7 12" id="KW-0819">tRNA processing</keyword>
<dbReference type="InterPro" id="IPR036188">
    <property type="entry name" value="FAD/NAD-bd_sf"/>
</dbReference>
<dbReference type="PROSITE" id="PS01281">
    <property type="entry name" value="GIDA_2"/>
    <property type="match status" value="1"/>
</dbReference>
<keyword evidence="8 12" id="KW-0274">FAD</keyword>
<feature type="binding site" evidence="12">
    <location>
        <begin position="10"/>
        <end position="15"/>
    </location>
    <ligand>
        <name>FAD</name>
        <dbReference type="ChEBI" id="CHEBI:57692"/>
    </ligand>
</feature>
<dbReference type="Gene3D" id="3.50.50.60">
    <property type="entry name" value="FAD/NAD(P)-binding domain"/>
    <property type="match status" value="2"/>
</dbReference>
<dbReference type="Proteomes" id="UP000023482">
    <property type="component" value="Unassembled WGS sequence"/>
</dbReference>
<dbReference type="GO" id="GO:0050660">
    <property type="term" value="F:flavin adenine dinucleotide binding"/>
    <property type="evidence" value="ECO:0007669"/>
    <property type="project" value="UniProtKB-UniRule"/>
</dbReference>
<comment type="function">
    <text evidence="2 12">NAD-binding protein involved in the addition of a carboxymethylaminomethyl (cmnm) group at the wobble position (U34) of certain tRNAs, forming tRNA-cmnm(5)s(2)U34.</text>
</comment>
<dbReference type="HAMAP" id="MF_00129">
    <property type="entry name" value="MnmG_GidA"/>
    <property type="match status" value="1"/>
</dbReference>
<feature type="domain" description="tRNA uridine 5-carboxymethylaminomethyl modification enzyme C-terminal subdomain" evidence="13">
    <location>
        <begin position="555"/>
        <end position="626"/>
    </location>
</feature>
<evidence type="ECO:0000259" key="13">
    <source>
        <dbReference type="SMART" id="SM01228"/>
    </source>
</evidence>
<comment type="subunit">
    <text evidence="10 12">Homodimer. Heterotetramer of two MnmE and two MnmG subunits.</text>
</comment>
<keyword evidence="6 12" id="KW-0285">Flavoprotein</keyword>
<dbReference type="InterPro" id="IPR002218">
    <property type="entry name" value="MnmG-rel"/>
</dbReference>
<proteinExistence type="inferred from homology"/>
<comment type="cofactor">
    <cofactor evidence="1 12">
        <name>FAD</name>
        <dbReference type="ChEBI" id="CHEBI:57692"/>
    </cofactor>
</comment>
<feature type="binding site" evidence="12">
    <location>
        <position position="177"/>
    </location>
    <ligand>
        <name>FAD</name>
        <dbReference type="ChEBI" id="CHEBI:57692"/>
    </ligand>
</feature>
<dbReference type="Pfam" id="PF21680">
    <property type="entry name" value="GIDA_C_1st"/>
    <property type="match status" value="1"/>
</dbReference>
<dbReference type="FunFam" id="1.10.10.1800:FF:000003">
    <property type="entry name" value="tRNA uridine 5-carboxymethylaminomethyl modification enzyme MnmG"/>
    <property type="match status" value="1"/>
</dbReference>
<keyword evidence="9 12" id="KW-0520">NAD</keyword>
<dbReference type="NCBIfam" id="TIGR00136">
    <property type="entry name" value="mnmG_gidA"/>
    <property type="match status" value="1"/>
</dbReference>
<evidence type="ECO:0000256" key="6">
    <source>
        <dbReference type="ARBA" id="ARBA00022630"/>
    </source>
</evidence>
<evidence type="ECO:0000256" key="3">
    <source>
        <dbReference type="ARBA" id="ARBA00007653"/>
    </source>
</evidence>
<evidence type="ECO:0000256" key="4">
    <source>
        <dbReference type="ARBA" id="ARBA00020461"/>
    </source>
</evidence>
<evidence type="ECO:0000256" key="7">
    <source>
        <dbReference type="ARBA" id="ARBA00022694"/>
    </source>
</evidence>
<dbReference type="PANTHER" id="PTHR11806:SF0">
    <property type="entry name" value="PROTEIN MTO1 HOMOLOG, MITOCHONDRIAL"/>
    <property type="match status" value="1"/>
</dbReference>
<dbReference type="Pfam" id="PF01134">
    <property type="entry name" value="GIDA"/>
    <property type="match status" value="1"/>
</dbReference>
<dbReference type="PATRIC" id="fig|887901.3.peg.220"/>
<dbReference type="FunFam" id="3.50.50.60:FF:000002">
    <property type="entry name" value="tRNA uridine 5-carboxymethylaminomethyl modification enzyme MnmG"/>
    <property type="match status" value="1"/>
</dbReference>
<dbReference type="InterPro" id="IPR047001">
    <property type="entry name" value="MnmG_C_subdom"/>
</dbReference>
<dbReference type="InterPro" id="IPR020595">
    <property type="entry name" value="MnmG-rel_CS"/>
</dbReference>
<organism evidence="14 15">
    <name type="scientific">Porphyromonas catoniae ATCC 51270</name>
    <dbReference type="NCBI Taxonomy" id="887901"/>
    <lineage>
        <taxon>Bacteria</taxon>
        <taxon>Pseudomonadati</taxon>
        <taxon>Bacteroidota</taxon>
        <taxon>Bacteroidia</taxon>
        <taxon>Bacteroidales</taxon>
        <taxon>Porphyromonadaceae</taxon>
        <taxon>Porphyromonas</taxon>
    </lineage>
</organism>
<dbReference type="Pfam" id="PF13932">
    <property type="entry name" value="SAM_GIDA_C"/>
    <property type="match status" value="1"/>
</dbReference>
<accession>Z4X0F7</accession>
<evidence type="ECO:0000313" key="14">
    <source>
        <dbReference type="EMBL" id="EWC93169.1"/>
    </source>
</evidence>
<dbReference type="InterPro" id="IPR044920">
    <property type="entry name" value="MnmG_C_subdom_sf"/>
</dbReference>
<comment type="subcellular location">
    <subcellularLocation>
        <location evidence="12">Cytoplasm</location>
    </subcellularLocation>
</comment>
<evidence type="ECO:0000256" key="2">
    <source>
        <dbReference type="ARBA" id="ARBA00003717"/>
    </source>
</evidence>
<dbReference type="GO" id="GO:0030488">
    <property type="term" value="P:tRNA methylation"/>
    <property type="evidence" value="ECO:0007669"/>
    <property type="project" value="TreeGrafter"/>
</dbReference>
<dbReference type="Gene3D" id="1.10.10.1800">
    <property type="entry name" value="tRNA uridine 5-carboxymethylaminomethyl modification enzyme MnmG/GidA"/>
    <property type="match status" value="1"/>
</dbReference>
<evidence type="ECO:0000256" key="9">
    <source>
        <dbReference type="ARBA" id="ARBA00023027"/>
    </source>
</evidence>
<comment type="similarity">
    <text evidence="3 12">Belongs to the MnmG family.</text>
</comment>
<keyword evidence="5 12" id="KW-0963">Cytoplasm</keyword>
<feature type="binding site" evidence="12">
    <location>
        <position position="122"/>
    </location>
    <ligand>
        <name>FAD</name>
        <dbReference type="ChEBI" id="CHEBI:57692"/>
    </ligand>
</feature>
<evidence type="ECO:0000256" key="12">
    <source>
        <dbReference type="HAMAP-Rule" id="MF_00129"/>
    </source>
</evidence>
<evidence type="ECO:0000313" key="15">
    <source>
        <dbReference type="Proteomes" id="UP000023482"/>
    </source>
</evidence>
<name>Z4X0F7_9PORP</name>
<dbReference type="GO" id="GO:0005829">
    <property type="term" value="C:cytosol"/>
    <property type="evidence" value="ECO:0007669"/>
    <property type="project" value="TreeGrafter"/>
</dbReference>
<evidence type="ECO:0000256" key="5">
    <source>
        <dbReference type="ARBA" id="ARBA00022490"/>
    </source>
</evidence>
<dbReference type="PANTHER" id="PTHR11806">
    <property type="entry name" value="GLUCOSE INHIBITED DIVISION PROTEIN A"/>
    <property type="match status" value="1"/>
</dbReference>
<dbReference type="SMART" id="SM01228">
    <property type="entry name" value="GIDA_assoc_3"/>
    <property type="match status" value="1"/>
</dbReference>
<dbReference type="SUPFAM" id="SSF51905">
    <property type="entry name" value="FAD/NAD(P)-binding domain"/>
    <property type="match status" value="1"/>
</dbReference>
<evidence type="ECO:0000256" key="11">
    <source>
        <dbReference type="ARBA" id="ARBA00031800"/>
    </source>
</evidence>
<keyword evidence="15" id="KW-1185">Reference proteome</keyword>
<reference evidence="14 15" key="1">
    <citation type="submission" date="2014-01" db="EMBL/GenBank/DDBJ databases">
        <authorList>
            <person name="Durkin A.S."/>
            <person name="McCorrison J."/>
            <person name="Torralba M."/>
            <person name="Gillis M."/>
            <person name="Haft D.H."/>
            <person name="Methe B."/>
            <person name="Sutton G."/>
            <person name="Nelson K.E."/>
        </authorList>
    </citation>
    <scope>NUCLEOTIDE SEQUENCE [LARGE SCALE GENOMIC DNA]</scope>
    <source>
        <strain evidence="14 15">ATCC 51270</strain>
    </source>
</reference>
<gene>
    <name evidence="12" type="primary">mnmG</name>
    <name evidence="12" type="synonym">gidA</name>
    <name evidence="14" type="ORF">HMPREF0636_1064</name>
</gene>
<dbReference type="RefSeq" id="WP_052328679.1">
    <property type="nucleotide sequence ID" value="NZ_JDFF01000008.1"/>
</dbReference>
<dbReference type="InterPro" id="IPR026904">
    <property type="entry name" value="MnmG_C"/>
</dbReference>
<dbReference type="OrthoDB" id="9815560at2"/>
<feature type="binding site" evidence="12">
    <location>
        <position position="374"/>
    </location>
    <ligand>
        <name>FAD</name>
        <dbReference type="ChEBI" id="CHEBI:57692"/>
    </ligand>
</feature>
<dbReference type="AlphaFoldDB" id="Z4X0F7"/>
<evidence type="ECO:0000256" key="8">
    <source>
        <dbReference type="ARBA" id="ARBA00022827"/>
    </source>
</evidence>
<dbReference type="InterPro" id="IPR004416">
    <property type="entry name" value="MnmG"/>
</dbReference>
<evidence type="ECO:0000256" key="10">
    <source>
        <dbReference type="ARBA" id="ARBA00025948"/>
    </source>
</evidence>